<name>A0A8E2E4P3_9PEZI</name>
<evidence type="ECO:0000256" key="2">
    <source>
        <dbReference type="ARBA" id="ARBA00011245"/>
    </source>
</evidence>
<dbReference type="Gene3D" id="3.40.50.720">
    <property type="entry name" value="NAD(P)-binding Rossmann-like Domain"/>
    <property type="match status" value="1"/>
</dbReference>
<dbReference type="Pfam" id="PF08240">
    <property type="entry name" value="ADH_N"/>
    <property type="match status" value="1"/>
</dbReference>
<dbReference type="Gene3D" id="3.90.180.10">
    <property type="entry name" value="Medium-chain alcohol dehydrogenases, catalytic domain"/>
    <property type="match status" value="1"/>
</dbReference>
<dbReference type="EMBL" id="KV745144">
    <property type="protein sequence ID" value="OCK77228.1"/>
    <property type="molecule type" value="Genomic_DNA"/>
</dbReference>
<dbReference type="InterPro" id="IPR013154">
    <property type="entry name" value="ADH-like_N"/>
</dbReference>
<dbReference type="InterPro" id="IPR020843">
    <property type="entry name" value="ER"/>
</dbReference>
<accession>A0A8E2E4P3</accession>
<dbReference type="InterPro" id="IPR047122">
    <property type="entry name" value="Trans-enoyl_RdTase-like"/>
</dbReference>
<dbReference type="CDD" id="cd08249">
    <property type="entry name" value="enoyl_reductase_like"/>
    <property type="match status" value="1"/>
</dbReference>
<evidence type="ECO:0000256" key="3">
    <source>
        <dbReference type="ARBA" id="ARBA00023002"/>
    </source>
</evidence>
<sequence>MTNRAAWLQEKQQVPLKIDDAPMWEPEGDEVLIRNHAVAINPVDWAVQALGIIATKYPHILGCDVAGEVIAVGLDVKNFKKGDRVVAGASGSETNSKSGAFQLYCCVTSKLVSKLPDNVSYTDAAVLPLGLSTAAVSLFQKDTLALPHPQINPKPNGKVILVWGGGSSVGSNGVQLAKAAGFEVAATASAHNFDYLKGLGADYVFDARKEDVVDDIVTTLKGKEFGGAFAAISEPDTIRKCAQIASKLGGNKFVATVLPGPPTMAVPEGLPADVKTSYCWGSSLKHNEVGDAIYGKWVTAALANGQLKCKPDPLVVGQGLGKIQDALAKWREGVSARKVVVELP</sequence>
<evidence type="ECO:0000313" key="6">
    <source>
        <dbReference type="Proteomes" id="UP000250266"/>
    </source>
</evidence>
<evidence type="ECO:0000313" key="5">
    <source>
        <dbReference type="EMBL" id="OCK77228.1"/>
    </source>
</evidence>
<dbReference type="GO" id="GO:0016651">
    <property type="term" value="F:oxidoreductase activity, acting on NAD(P)H"/>
    <property type="evidence" value="ECO:0007669"/>
    <property type="project" value="InterPro"/>
</dbReference>
<comment type="similarity">
    <text evidence="1">Belongs to the zinc-containing alcohol dehydrogenase family.</text>
</comment>
<dbReference type="SMART" id="SM00829">
    <property type="entry name" value="PKS_ER"/>
    <property type="match status" value="1"/>
</dbReference>
<dbReference type="Proteomes" id="UP000250266">
    <property type="component" value="Unassembled WGS sequence"/>
</dbReference>
<keyword evidence="3" id="KW-0560">Oxidoreductase</keyword>
<dbReference type="SUPFAM" id="SSF51735">
    <property type="entry name" value="NAD(P)-binding Rossmann-fold domains"/>
    <property type="match status" value="1"/>
</dbReference>
<keyword evidence="6" id="KW-1185">Reference proteome</keyword>
<reference evidence="5 6" key="1">
    <citation type="journal article" date="2016" name="Nat. Commun.">
        <title>Ectomycorrhizal ecology is imprinted in the genome of the dominant symbiotic fungus Cenococcum geophilum.</title>
        <authorList>
            <consortium name="DOE Joint Genome Institute"/>
            <person name="Peter M."/>
            <person name="Kohler A."/>
            <person name="Ohm R.A."/>
            <person name="Kuo A."/>
            <person name="Krutzmann J."/>
            <person name="Morin E."/>
            <person name="Arend M."/>
            <person name="Barry K.W."/>
            <person name="Binder M."/>
            <person name="Choi C."/>
            <person name="Clum A."/>
            <person name="Copeland A."/>
            <person name="Grisel N."/>
            <person name="Haridas S."/>
            <person name="Kipfer T."/>
            <person name="LaButti K."/>
            <person name="Lindquist E."/>
            <person name="Lipzen A."/>
            <person name="Maire R."/>
            <person name="Meier B."/>
            <person name="Mihaltcheva S."/>
            <person name="Molinier V."/>
            <person name="Murat C."/>
            <person name="Poggeler S."/>
            <person name="Quandt C.A."/>
            <person name="Sperisen C."/>
            <person name="Tritt A."/>
            <person name="Tisserant E."/>
            <person name="Crous P.W."/>
            <person name="Henrissat B."/>
            <person name="Nehls U."/>
            <person name="Egli S."/>
            <person name="Spatafora J.W."/>
            <person name="Grigoriev I.V."/>
            <person name="Martin F.M."/>
        </authorList>
    </citation>
    <scope>NUCLEOTIDE SEQUENCE [LARGE SCALE GENOMIC DNA]</scope>
    <source>
        <strain evidence="5 6">CBS 459.81</strain>
    </source>
</reference>
<protein>
    <submittedName>
        <fullName evidence="5">Zinc-binding oxidoreductase CipB</fullName>
    </submittedName>
</protein>
<dbReference type="InterPro" id="IPR013149">
    <property type="entry name" value="ADH-like_C"/>
</dbReference>
<dbReference type="OrthoDB" id="48317at2759"/>
<dbReference type="SUPFAM" id="SSF50129">
    <property type="entry name" value="GroES-like"/>
    <property type="match status" value="1"/>
</dbReference>
<feature type="domain" description="Enoyl reductase (ER)" evidence="4">
    <location>
        <begin position="17"/>
        <end position="341"/>
    </location>
</feature>
<dbReference type="PANTHER" id="PTHR45348:SF2">
    <property type="entry name" value="ZINC-TYPE ALCOHOL DEHYDROGENASE-LIKE PROTEIN C2E1P3.01"/>
    <property type="match status" value="1"/>
</dbReference>
<dbReference type="Pfam" id="PF00107">
    <property type="entry name" value="ADH_zinc_N"/>
    <property type="match status" value="1"/>
</dbReference>
<gene>
    <name evidence="5" type="ORF">K432DRAFT_304703</name>
</gene>
<comment type="subunit">
    <text evidence="2">Monomer.</text>
</comment>
<organism evidence="5 6">
    <name type="scientific">Lepidopterella palustris CBS 459.81</name>
    <dbReference type="NCBI Taxonomy" id="1314670"/>
    <lineage>
        <taxon>Eukaryota</taxon>
        <taxon>Fungi</taxon>
        <taxon>Dikarya</taxon>
        <taxon>Ascomycota</taxon>
        <taxon>Pezizomycotina</taxon>
        <taxon>Dothideomycetes</taxon>
        <taxon>Pleosporomycetidae</taxon>
        <taxon>Mytilinidiales</taxon>
        <taxon>Argynnaceae</taxon>
        <taxon>Lepidopterella</taxon>
    </lineage>
</organism>
<proteinExistence type="inferred from homology"/>
<evidence type="ECO:0000259" key="4">
    <source>
        <dbReference type="SMART" id="SM00829"/>
    </source>
</evidence>
<dbReference type="InterPro" id="IPR011032">
    <property type="entry name" value="GroES-like_sf"/>
</dbReference>
<dbReference type="InterPro" id="IPR036291">
    <property type="entry name" value="NAD(P)-bd_dom_sf"/>
</dbReference>
<evidence type="ECO:0000256" key="1">
    <source>
        <dbReference type="ARBA" id="ARBA00008072"/>
    </source>
</evidence>
<dbReference type="PANTHER" id="PTHR45348">
    <property type="entry name" value="HYPOTHETICAL OXIDOREDUCTASE (EUROFUNG)"/>
    <property type="match status" value="1"/>
</dbReference>
<dbReference type="AlphaFoldDB" id="A0A8E2E4P3"/>